<dbReference type="Proteomes" id="UP001283361">
    <property type="component" value="Unassembled WGS sequence"/>
</dbReference>
<evidence type="ECO:0000256" key="1">
    <source>
        <dbReference type="SAM" id="MobiDB-lite"/>
    </source>
</evidence>
<comment type="caution">
    <text evidence="2">The sequence shown here is derived from an EMBL/GenBank/DDBJ whole genome shotgun (WGS) entry which is preliminary data.</text>
</comment>
<sequence>METINNRNFMQRKRNLAMPQGTSVNTDPARRKHNVLRQTQSAVFTARLTLTRRAQAAGYRPSLVPIAPDCGLLSHLSRLVTGLSHLSP</sequence>
<evidence type="ECO:0000313" key="2">
    <source>
        <dbReference type="EMBL" id="KAK3691866.1"/>
    </source>
</evidence>
<accession>A0AAE0XET0</accession>
<proteinExistence type="predicted"/>
<organism evidence="2 3">
    <name type="scientific">Elysia crispata</name>
    <name type="common">lettuce slug</name>
    <dbReference type="NCBI Taxonomy" id="231223"/>
    <lineage>
        <taxon>Eukaryota</taxon>
        <taxon>Metazoa</taxon>
        <taxon>Spiralia</taxon>
        <taxon>Lophotrochozoa</taxon>
        <taxon>Mollusca</taxon>
        <taxon>Gastropoda</taxon>
        <taxon>Heterobranchia</taxon>
        <taxon>Euthyneura</taxon>
        <taxon>Panpulmonata</taxon>
        <taxon>Sacoglossa</taxon>
        <taxon>Placobranchoidea</taxon>
        <taxon>Plakobranchidae</taxon>
        <taxon>Elysia</taxon>
    </lineage>
</organism>
<reference evidence="2" key="1">
    <citation type="journal article" date="2023" name="G3 (Bethesda)">
        <title>A reference genome for the long-term kleptoplast-retaining sea slug Elysia crispata morphotype clarki.</title>
        <authorList>
            <person name="Eastman K.E."/>
            <person name="Pendleton A.L."/>
            <person name="Shaikh M.A."/>
            <person name="Suttiyut T."/>
            <person name="Ogas R."/>
            <person name="Tomko P."/>
            <person name="Gavelis G."/>
            <person name="Widhalm J.R."/>
            <person name="Wisecaver J.H."/>
        </authorList>
    </citation>
    <scope>NUCLEOTIDE SEQUENCE</scope>
    <source>
        <strain evidence="2">ECLA1</strain>
    </source>
</reference>
<name>A0AAE0XET0_9GAST</name>
<keyword evidence="3" id="KW-1185">Reference proteome</keyword>
<protein>
    <submittedName>
        <fullName evidence="2">Uncharacterized protein</fullName>
    </submittedName>
</protein>
<dbReference type="EMBL" id="JAWDGP010008074">
    <property type="protein sequence ID" value="KAK3691866.1"/>
    <property type="molecule type" value="Genomic_DNA"/>
</dbReference>
<evidence type="ECO:0000313" key="3">
    <source>
        <dbReference type="Proteomes" id="UP001283361"/>
    </source>
</evidence>
<gene>
    <name evidence="2" type="ORF">RRG08_014248</name>
</gene>
<dbReference type="AlphaFoldDB" id="A0AAE0XET0"/>
<feature type="region of interest" description="Disordered" evidence="1">
    <location>
        <begin position="1"/>
        <end position="28"/>
    </location>
</feature>